<evidence type="ECO:0000313" key="3">
    <source>
        <dbReference type="Proteomes" id="UP000537131"/>
    </source>
</evidence>
<keyword evidence="3" id="KW-1185">Reference proteome</keyword>
<dbReference type="EMBL" id="JABBNI010000065">
    <property type="protein sequence ID" value="NMM65502.1"/>
    <property type="molecule type" value="Genomic_DNA"/>
</dbReference>
<dbReference type="InterPro" id="IPR029432">
    <property type="entry name" value="Gp28/Gp37-like_dom"/>
</dbReference>
<proteinExistence type="predicted"/>
<dbReference type="RefSeq" id="WP_169300081.1">
    <property type="nucleotide sequence ID" value="NZ_JABBNI010000065.1"/>
</dbReference>
<reference evidence="2 3" key="2">
    <citation type="submission" date="2020-06" db="EMBL/GenBank/DDBJ databases">
        <title>Complete Genome Sequence of Clostridium muelleri sp. nov. P21T, an Acid-Alcohol Producing Acetogen Isolated from Old Hay.</title>
        <authorList>
            <person name="Duncan K.E."/>
            <person name="Tanner R.S."/>
        </authorList>
    </citation>
    <scope>NUCLEOTIDE SEQUENCE [LARGE SCALE GENOMIC DNA]</scope>
    <source>
        <strain evidence="2 3">P21</strain>
    </source>
</reference>
<evidence type="ECO:0000259" key="1">
    <source>
        <dbReference type="Pfam" id="PF14594"/>
    </source>
</evidence>
<dbReference type="Pfam" id="PF14594">
    <property type="entry name" value="Sipho_Gp37"/>
    <property type="match status" value="1"/>
</dbReference>
<gene>
    <name evidence="2" type="ORF">HBE96_23265</name>
</gene>
<evidence type="ECO:0000313" key="2">
    <source>
        <dbReference type="EMBL" id="NMM65502.1"/>
    </source>
</evidence>
<protein>
    <recommendedName>
        <fullName evidence="1">Gp28/Gp37-like domain-containing protein</fullName>
    </recommendedName>
</protein>
<comment type="caution">
    <text evidence="2">The sequence shown here is derived from an EMBL/GenBank/DDBJ whole genome shotgun (WGS) entry which is preliminary data.</text>
</comment>
<sequence length="396" mass="45617">MELYIFDRELNFKGILESYSNLRWVRKYHKAGEFELHCALTPEILELLKRENILWKKADDEAGFIEYRNLKQDKNGQEILVVKGRFLTKYLDRRIIWGSELLQTTVENAMRTLVNNNCINPIDKNRIIPNLIIEENKGYIQNINYHISYKNLLEELESISNVSNLGYKIKFNVNDKKLVFDVYEGKDLTVNQAINPICIFSKEFENILEQEYTDSINNYRNVSLVAGAGEGKERIFTTIGQANGLDRFELFTDARDLQDKKTVGEQENQHEEDIPIQEYMKMLEQRGIEKLAECKEITTFDSKVNVNSSLKYKDDFNLGDVVTCMSKKWGLMIDARITEIEEVYDEKGLSINITFGNTVPTVLDKIKSLAKQQIGGSIVTSITNVNVNNIDGGSFV</sequence>
<reference evidence="2 3" key="1">
    <citation type="submission" date="2020-04" db="EMBL/GenBank/DDBJ databases">
        <authorList>
            <person name="Doyle D.A."/>
        </authorList>
    </citation>
    <scope>NUCLEOTIDE SEQUENCE [LARGE SCALE GENOMIC DNA]</scope>
    <source>
        <strain evidence="2 3">P21</strain>
    </source>
</reference>
<feature type="domain" description="Gp28/Gp37-like" evidence="1">
    <location>
        <begin position="2"/>
        <end position="357"/>
    </location>
</feature>
<name>A0A7Y0ELU6_9CLOT</name>
<dbReference type="Proteomes" id="UP000537131">
    <property type="component" value="Unassembled WGS sequence"/>
</dbReference>
<accession>A0A7Y0ELU6</accession>
<dbReference type="AlphaFoldDB" id="A0A7Y0ELU6"/>
<organism evidence="2 3">
    <name type="scientific">Clostridium muellerianum</name>
    <dbReference type="NCBI Taxonomy" id="2716538"/>
    <lineage>
        <taxon>Bacteria</taxon>
        <taxon>Bacillati</taxon>
        <taxon>Bacillota</taxon>
        <taxon>Clostridia</taxon>
        <taxon>Eubacteriales</taxon>
        <taxon>Clostridiaceae</taxon>
        <taxon>Clostridium</taxon>
    </lineage>
</organism>